<dbReference type="Proteomes" id="UP001190700">
    <property type="component" value="Unassembled WGS sequence"/>
</dbReference>
<reference evidence="2 3" key="1">
    <citation type="journal article" date="2015" name="Genome Biol. Evol.">
        <title>Comparative Genomics of a Bacterivorous Green Alga Reveals Evolutionary Causalities and Consequences of Phago-Mixotrophic Mode of Nutrition.</title>
        <authorList>
            <person name="Burns J.A."/>
            <person name="Paasch A."/>
            <person name="Narechania A."/>
            <person name="Kim E."/>
        </authorList>
    </citation>
    <scope>NUCLEOTIDE SEQUENCE [LARGE SCALE GENOMIC DNA]</scope>
    <source>
        <strain evidence="2 3">PLY_AMNH</strain>
    </source>
</reference>
<protein>
    <submittedName>
        <fullName evidence="2">Uncharacterized protein</fullName>
    </submittedName>
</protein>
<feature type="compositionally biased region" description="Low complexity" evidence="1">
    <location>
        <begin position="117"/>
        <end position="128"/>
    </location>
</feature>
<dbReference type="AlphaFoldDB" id="A0AAE0BUY0"/>
<evidence type="ECO:0000256" key="1">
    <source>
        <dbReference type="SAM" id="MobiDB-lite"/>
    </source>
</evidence>
<name>A0AAE0BUY0_9CHLO</name>
<proteinExistence type="predicted"/>
<keyword evidence="3" id="KW-1185">Reference proteome</keyword>
<gene>
    <name evidence="2" type="ORF">CYMTET_47845</name>
</gene>
<evidence type="ECO:0000313" key="2">
    <source>
        <dbReference type="EMBL" id="KAK3242464.1"/>
    </source>
</evidence>
<comment type="caution">
    <text evidence="2">The sequence shown here is derived from an EMBL/GenBank/DDBJ whole genome shotgun (WGS) entry which is preliminary data.</text>
</comment>
<dbReference type="EMBL" id="LGRX02033163">
    <property type="protein sequence ID" value="KAK3242464.1"/>
    <property type="molecule type" value="Genomic_DNA"/>
</dbReference>
<organism evidence="2 3">
    <name type="scientific">Cymbomonas tetramitiformis</name>
    <dbReference type="NCBI Taxonomy" id="36881"/>
    <lineage>
        <taxon>Eukaryota</taxon>
        <taxon>Viridiplantae</taxon>
        <taxon>Chlorophyta</taxon>
        <taxon>Pyramimonadophyceae</taxon>
        <taxon>Pyramimonadales</taxon>
        <taxon>Pyramimonadaceae</taxon>
        <taxon>Cymbomonas</taxon>
    </lineage>
</organism>
<feature type="compositionally biased region" description="Polar residues" evidence="1">
    <location>
        <begin position="24"/>
        <end position="33"/>
    </location>
</feature>
<sequence>MSSKPSPFAEDAHLVKTKKKPTQLKPSNTTSAKQARKEADDKVRQMTARIAYLKAEEIKATKNIAVIKQRTAEALQVKQAESGGEGKGRSRARPKAAKVGSQARQERTNTKICGQHSTPGSSTSTMGGNCVESALSLEEQDEPWVDVIGEVGWGAPMRHEDLVTHARPEDFVGGQEHKHENDYPVVVFEYGAGAWEKL</sequence>
<feature type="region of interest" description="Disordered" evidence="1">
    <location>
        <begin position="75"/>
        <end position="129"/>
    </location>
</feature>
<accession>A0AAE0BUY0</accession>
<feature type="region of interest" description="Disordered" evidence="1">
    <location>
        <begin position="1"/>
        <end position="43"/>
    </location>
</feature>
<evidence type="ECO:0000313" key="3">
    <source>
        <dbReference type="Proteomes" id="UP001190700"/>
    </source>
</evidence>